<dbReference type="PANTHER" id="PTHR33091">
    <property type="entry name" value="PROTEIN, PUTATIVE, EXPRESSED-RELATED"/>
    <property type="match status" value="1"/>
</dbReference>
<dbReference type="GO" id="GO:0009611">
    <property type="term" value="P:response to wounding"/>
    <property type="evidence" value="ECO:0007669"/>
    <property type="project" value="InterPro"/>
</dbReference>
<evidence type="ECO:0000256" key="3">
    <source>
        <dbReference type="ARBA" id="ARBA00022900"/>
    </source>
</evidence>
<comment type="similarity">
    <text evidence="1">Belongs to the protease inhibitor I13 (potato type I serine protease inhibitor) family.</text>
</comment>
<dbReference type="OMA" id="CDRVRVC"/>
<dbReference type="GeneID" id="106341563"/>
<reference evidence="4 5" key="1">
    <citation type="journal article" date="2014" name="Genome Biol.">
        <title>Transcriptome and methylome profiling reveals relics of genome dominance in the mesopolyploid Brassica oleracea.</title>
        <authorList>
            <person name="Parkin I.A."/>
            <person name="Koh C."/>
            <person name="Tang H."/>
            <person name="Robinson S.J."/>
            <person name="Kagale S."/>
            <person name="Clarke W.E."/>
            <person name="Town C.D."/>
            <person name="Nixon J."/>
            <person name="Krishnakumar V."/>
            <person name="Bidwell S.L."/>
            <person name="Denoeud F."/>
            <person name="Belcram H."/>
            <person name="Links M.G."/>
            <person name="Just J."/>
            <person name="Clarke C."/>
            <person name="Bender T."/>
            <person name="Huebert T."/>
            <person name="Mason A.S."/>
            <person name="Pires J.C."/>
            <person name="Barker G."/>
            <person name="Moore J."/>
            <person name="Walley P.G."/>
            <person name="Manoli S."/>
            <person name="Batley J."/>
            <person name="Edwards D."/>
            <person name="Nelson M.N."/>
            <person name="Wang X."/>
            <person name="Paterson A.H."/>
            <person name="King G."/>
            <person name="Bancroft I."/>
            <person name="Chalhoub B."/>
            <person name="Sharpe A.G."/>
        </authorList>
    </citation>
    <scope>NUCLEOTIDE SEQUENCE</scope>
    <source>
        <strain evidence="4 5">cv. TO1000</strain>
    </source>
</reference>
<dbReference type="OrthoDB" id="10013825at2759"/>
<dbReference type="SUPFAM" id="SSF54654">
    <property type="entry name" value="CI-2 family of serine protease inhibitors"/>
    <property type="match status" value="1"/>
</dbReference>
<dbReference type="KEGG" id="boe:106341563"/>
<dbReference type="RefSeq" id="XP_013635753.1">
    <property type="nucleotide sequence ID" value="XM_013780299.1"/>
</dbReference>
<proteinExistence type="inferred from homology"/>
<name>A0A0D3C520_BRAOL</name>
<dbReference type="PANTHER" id="PTHR33091:SF83">
    <property type="entry name" value="SERINE PROTEASE INHIBITOR, POTATO INHIBITOR I-TYPE FAMILY PROTEIN-RELATED"/>
    <property type="match status" value="1"/>
</dbReference>
<protein>
    <submittedName>
        <fullName evidence="4">Uncharacterized protein</fullName>
    </submittedName>
</protein>
<dbReference type="AlphaFoldDB" id="A0A0D3C520"/>
<evidence type="ECO:0000313" key="5">
    <source>
        <dbReference type="Proteomes" id="UP000032141"/>
    </source>
</evidence>
<dbReference type="Pfam" id="PF00280">
    <property type="entry name" value="potato_inhibit"/>
    <property type="match status" value="1"/>
</dbReference>
<dbReference type="InterPro" id="IPR000864">
    <property type="entry name" value="Prot_inh_pot1"/>
</dbReference>
<evidence type="ECO:0000256" key="2">
    <source>
        <dbReference type="ARBA" id="ARBA00022690"/>
    </source>
</evidence>
<keyword evidence="3" id="KW-0722">Serine protease inhibitor</keyword>
<keyword evidence="2" id="KW-0646">Protease inhibitor</keyword>
<accession>A0A0D3C520</accession>
<dbReference type="Proteomes" id="UP000032141">
    <property type="component" value="Chromosome C4"/>
</dbReference>
<dbReference type="HOGENOM" id="CLU_3127134_0_0_1"/>
<dbReference type="GO" id="GO:0004867">
    <property type="term" value="F:serine-type endopeptidase inhibitor activity"/>
    <property type="evidence" value="ECO:0007669"/>
    <property type="project" value="UniProtKB-KW"/>
</dbReference>
<dbReference type="Gramene" id="Bo4g187860.1">
    <property type="protein sequence ID" value="Bo4g187860.1"/>
    <property type="gene ID" value="Bo4g187860"/>
</dbReference>
<sequence length="50" mass="5365">MRDSVIKRENSGVNVVVILDGSPVTGDLRCDRVRVCVDGNRIVVQVPTAG</sequence>
<dbReference type="PRINTS" id="PR00292">
    <property type="entry name" value="POTATOINHBTR"/>
</dbReference>
<evidence type="ECO:0000256" key="1">
    <source>
        <dbReference type="ARBA" id="ARBA00008210"/>
    </source>
</evidence>
<dbReference type="Gene3D" id="3.30.10.10">
    <property type="entry name" value="Trypsin Inhibitor V, subunit A"/>
    <property type="match status" value="1"/>
</dbReference>
<organism evidence="4 5">
    <name type="scientific">Brassica oleracea var. oleracea</name>
    <dbReference type="NCBI Taxonomy" id="109376"/>
    <lineage>
        <taxon>Eukaryota</taxon>
        <taxon>Viridiplantae</taxon>
        <taxon>Streptophyta</taxon>
        <taxon>Embryophyta</taxon>
        <taxon>Tracheophyta</taxon>
        <taxon>Spermatophyta</taxon>
        <taxon>Magnoliopsida</taxon>
        <taxon>eudicotyledons</taxon>
        <taxon>Gunneridae</taxon>
        <taxon>Pentapetalae</taxon>
        <taxon>rosids</taxon>
        <taxon>malvids</taxon>
        <taxon>Brassicales</taxon>
        <taxon>Brassicaceae</taxon>
        <taxon>Brassiceae</taxon>
        <taxon>Brassica</taxon>
    </lineage>
</organism>
<dbReference type="EnsemblPlants" id="Bo4g187860.1">
    <property type="protein sequence ID" value="Bo4g187860.1"/>
    <property type="gene ID" value="Bo4g187860"/>
</dbReference>
<evidence type="ECO:0000313" key="4">
    <source>
        <dbReference type="EnsemblPlants" id="Bo4g187860.1"/>
    </source>
</evidence>
<reference evidence="4" key="2">
    <citation type="submission" date="2015-03" db="UniProtKB">
        <authorList>
            <consortium name="EnsemblPlants"/>
        </authorList>
    </citation>
    <scope>IDENTIFICATION</scope>
</reference>
<dbReference type="InterPro" id="IPR036354">
    <property type="entry name" value="Prot_inh_pot1_sf"/>
</dbReference>
<keyword evidence="5" id="KW-1185">Reference proteome</keyword>